<dbReference type="EC" id="2.10.1.1" evidence="6"/>
<comment type="pathway">
    <text evidence="2 6">Cofactor biosynthesis; molybdopterin biosynthesis.</text>
</comment>
<dbReference type="CDD" id="cd00887">
    <property type="entry name" value="MoeA"/>
    <property type="match status" value="1"/>
</dbReference>
<dbReference type="Pfam" id="PF00994">
    <property type="entry name" value="MoCF_biosynth"/>
    <property type="match status" value="1"/>
</dbReference>
<sequence length="396" mass="40700">MPASMLTLEEAQTQLARIVTPTGLETIPVRDASGRYSAADVLAKRTQPPADLSAMDGFAVAGAGPWTIVGESRCGAPFAGSIAEGQATRISTGAVMPNGAEGVLIKENAELSGDDLIAQEPVAPGNHIRRKGFDFAQGARLRAKGERIGPAGLALLLAGGICEVTVHTRPLVTIFECGDELAEAEATSNIGTIPASNGAMLAAMCRTEACTVATPPPLPDRLDAIARAIDDARDSDLIIVSGGASVGDHDLVRPALEEFGASIDFWRVAMKPGKPLMAAKRGRQLILGLPGNPVSSYVTGYLFALPAIRAMLGATAIAPQCIHLPAGDDLPAVGARREFVRARLEPSGPVPLDQQDSSGLAALAAADCLIERPEGCAGVKAGTPVPVYLLGNGGIA</sequence>
<dbReference type="SUPFAM" id="SSF53218">
    <property type="entry name" value="Molybdenum cofactor biosynthesis proteins"/>
    <property type="match status" value="1"/>
</dbReference>
<reference evidence="8 9" key="1">
    <citation type="submission" date="2022-08" db="EMBL/GenBank/DDBJ databases">
        <title>Polyphasic taxonomy analysis of Qipengyuania sp.RS5-5.</title>
        <authorList>
            <person name="Xamxidin M."/>
            <person name="Wu M."/>
        </authorList>
    </citation>
    <scope>NUCLEOTIDE SEQUENCE [LARGE SCALE GENOMIC DNA]</scope>
    <source>
        <strain evidence="8 9">RS5-5</strain>
    </source>
</reference>
<dbReference type="Gene3D" id="2.170.190.11">
    <property type="entry name" value="Molybdopterin biosynthesis moea protein, domain 3"/>
    <property type="match status" value="1"/>
</dbReference>
<dbReference type="Gene3D" id="3.90.105.10">
    <property type="entry name" value="Molybdopterin biosynthesis moea protein, domain 2"/>
    <property type="match status" value="1"/>
</dbReference>
<comment type="function">
    <text evidence="1 6">Catalyzes the insertion of molybdate into adenylated molybdopterin with the concomitant release of AMP.</text>
</comment>
<dbReference type="SMART" id="SM00852">
    <property type="entry name" value="MoCF_biosynth"/>
    <property type="match status" value="1"/>
</dbReference>
<keyword evidence="6" id="KW-0479">Metal-binding</keyword>
<name>A0ABT1XQ37_9SPHN</name>
<evidence type="ECO:0000313" key="8">
    <source>
        <dbReference type="EMBL" id="MCR2833756.1"/>
    </source>
</evidence>
<dbReference type="InterPro" id="IPR005111">
    <property type="entry name" value="MoeA_C_domain_IV"/>
</dbReference>
<comment type="catalytic activity">
    <reaction evidence="5">
        <text>adenylyl-molybdopterin + molybdate = Mo-molybdopterin + AMP + H(+)</text>
        <dbReference type="Rhea" id="RHEA:35047"/>
        <dbReference type="ChEBI" id="CHEBI:15378"/>
        <dbReference type="ChEBI" id="CHEBI:36264"/>
        <dbReference type="ChEBI" id="CHEBI:62727"/>
        <dbReference type="ChEBI" id="CHEBI:71302"/>
        <dbReference type="ChEBI" id="CHEBI:456215"/>
        <dbReference type="EC" id="2.10.1.1"/>
    </reaction>
</comment>
<keyword evidence="6" id="KW-0808">Transferase</keyword>
<dbReference type="RefSeq" id="WP_257595536.1">
    <property type="nucleotide sequence ID" value="NZ_JANKHH010000004.1"/>
</dbReference>
<evidence type="ECO:0000313" key="9">
    <source>
        <dbReference type="Proteomes" id="UP001206067"/>
    </source>
</evidence>
<dbReference type="SUPFAM" id="SSF63867">
    <property type="entry name" value="MoeA C-terminal domain-like"/>
    <property type="match status" value="1"/>
</dbReference>
<evidence type="ECO:0000256" key="1">
    <source>
        <dbReference type="ARBA" id="ARBA00002901"/>
    </source>
</evidence>
<comment type="similarity">
    <text evidence="3 6">Belongs to the MoeA family.</text>
</comment>
<comment type="caution">
    <text evidence="8">The sequence shown here is derived from an EMBL/GenBank/DDBJ whole genome shotgun (WGS) entry which is preliminary data.</text>
</comment>
<dbReference type="InterPro" id="IPR036688">
    <property type="entry name" value="MoeA_C_domain_IV_sf"/>
</dbReference>
<dbReference type="Pfam" id="PF03454">
    <property type="entry name" value="MoeA_C"/>
    <property type="match status" value="1"/>
</dbReference>
<evidence type="ECO:0000256" key="6">
    <source>
        <dbReference type="RuleBase" id="RU365090"/>
    </source>
</evidence>
<dbReference type="PANTHER" id="PTHR10192">
    <property type="entry name" value="MOLYBDOPTERIN BIOSYNTHESIS PROTEIN"/>
    <property type="match status" value="1"/>
</dbReference>
<evidence type="ECO:0000256" key="4">
    <source>
        <dbReference type="ARBA" id="ARBA00023150"/>
    </source>
</evidence>
<evidence type="ECO:0000256" key="2">
    <source>
        <dbReference type="ARBA" id="ARBA00005046"/>
    </source>
</evidence>
<proteinExistence type="inferred from homology"/>
<organism evidence="8 9">
    <name type="scientific">Parerythrobacter lacustris</name>
    <dbReference type="NCBI Taxonomy" id="2969984"/>
    <lineage>
        <taxon>Bacteria</taxon>
        <taxon>Pseudomonadati</taxon>
        <taxon>Pseudomonadota</taxon>
        <taxon>Alphaproteobacteria</taxon>
        <taxon>Sphingomonadales</taxon>
        <taxon>Erythrobacteraceae</taxon>
        <taxon>Parerythrobacter</taxon>
    </lineage>
</organism>
<keyword evidence="6" id="KW-0500">Molybdenum</keyword>
<accession>A0ABT1XQ37</accession>
<dbReference type="Gene3D" id="2.40.340.10">
    <property type="entry name" value="MoeA, C-terminal, domain IV"/>
    <property type="match status" value="1"/>
</dbReference>
<comment type="cofactor">
    <cofactor evidence="6">
        <name>Mg(2+)</name>
        <dbReference type="ChEBI" id="CHEBI:18420"/>
    </cofactor>
</comment>
<evidence type="ECO:0000259" key="7">
    <source>
        <dbReference type="SMART" id="SM00852"/>
    </source>
</evidence>
<protein>
    <recommendedName>
        <fullName evidence="6">Molybdopterin molybdenumtransferase</fullName>
        <ecNumber evidence="6">2.10.1.1</ecNumber>
    </recommendedName>
</protein>
<dbReference type="Gene3D" id="3.40.980.10">
    <property type="entry name" value="MoaB/Mog-like domain"/>
    <property type="match status" value="1"/>
</dbReference>
<dbReference type="InterPro" id="IPR036135">
    <property type="entry name" value="MoeA_linker/N_sf"/>
</dbReference>
<keyword evidence="6" id="KW-0460">Magnesium</keyword>
<dbReference type="InterPro" id="IPR001453">
    <property type="entry name" value="MoaB/Mog_dom"/>
</dbReference>
<dbReference type="InterPro" id="IPR005110">
    <property type="entry name" value="MoeA_linker/N"/>
</dbReference>
<dbReference type="Pfam" id="PF03453">
    <property type="entry name" value="MoeA_N"/>
    <property type="match status" value="1"/>
</dbReference>
<dbReference type="SUPFAM" id="SSF63882">
    <property type="entry name" value="MoeA N-terminal region -like"/>
    <property type="match status" value="1"/>
</dbReference>
<dbReference type="InterPro" id="IPR038987">
    <property type="entry name" value="MoeA-like"/>
</dbReference>
<dbReference type="Proteomes" id="UP001206067">
    <property type="component" value="Unassembled WGS sequence"/>
</dbReference>
<evidence type="ECO:0000256" key="3">
    <source>
        <dbReference type="ARBA" id="ARBA00010763"/>
    </source>
</evidence>
<dbReference type="PANTHER" id="PTHR10192:SF5">
    <property type="entry name" value="GEPHYRIN"/>
    <property type="match status" value="1"/>
</dbReference>
<evidence type="ECO:0000256" key="5">
    <source>
        <dbReference type="ARBA" id="ARBA00047317"/>
    </source>
</evidence>
<feature type="domain" description="MoaB/Mog" evidence="7">
    <location>
        <begin position="173"/>
        <end position="310"/>
    </location>
</feature>
<dbReference type="InterPro" id="IPR036425">
    <property type="entry name" value="MoaB/Mog-like_dom_sf"/>
</dbReference>
<gene>
    <name evidence="8" type="ORF">NSO95_07335</name>
</gene>
<keyword evidence="4 6" id="KW-0501">Molybdenum cofactor biosynthesis</keyword>
<keyword evidence="9" id="KW-1185">Reference proteome</keyword>
<dbReference type="EMBL" id="JANKHH010000004">
    <property type="protein sequence ID" value="MCR2833756.1"/>
    <property type="molecule type" value="Genomic_DNA"/>
</dbReference>